<evidence type="ECO:0000313" key="2">
    <source>
        <dbReference type="Proteomes" id="UP000295818"/>
    </source>
</evidence>
<proteinExistence type="predicted"/>
<protein>
    <recommendedName>
        <fullName evidence="3">KTSC domain-containing protein</fullName>
    </recommendedName>
</protein>
<keyword evidence="2" id="KW-1185">Reference proteome</keyword>
<evidence type="ECO:0008006" key="3">
    <source>
        <dbReference type="Google" id="ProtNLM"/>
    </source>
</evidence>
<sequence>MSEPVPAVRSKPGEYFVAAERVEVDLQFWYGDAVYEVISVPRRWGAAWMATVRQIEGLRPGIEFRAMLHVGRKVDG</sequence>
<dbReference type="Proteomes" id="UP000295818">
    <property type="component" value="Unassembled WGS sequence"/>
</dbReference>
<accession>A0ABY2BP52</accession>
<evidence type="ECO:0000313" key="1">
    <source>
        <dbReference type="EMBL" id="TCO27411.1"/>
    </source>
</evidence>
<dbReference type="RefSeq" id="WP_132190131.1">
    <property type="nucleotide sequence ID" value="NZ_SLWM01000003.1"/>
</dbReference>
<comment type="caution">
    <text evidence="1">The sequence shown here is derived from an EMBL/GenBank/DDBJ whole genome shotgun (WGS) entry which is preliminary data.</text>
</comment>
<dbReference type="EMBL" id="SLWM01000003">
    <property type="protein sequence ID" value="TCO27411.1"/>
    <property type="molecule type" value="Genomic_DNA"/>
</dbReference>
<reference evidence="1 2" key="1">
    <citation type="journal article" date="2015" name="Stand. Genomic Sci.">
        <title>Genomic Encyclopedia of Bacterial and Archaeal Type Strains, Phase III: the genomes of soil and plant-associated and newly described type strains.</title>
        <authorList>
            <person name="Whitman W.B."/>
            <person name="Woyke T."/>
            <person name="Klenk H.P."/>
            <person name="Zhou Y."/>
            <person name="Lilburn T.G."/>
            <person name="Beck B.J."/>
            <person name="De Vos P."/>
            <person name="Vandamme P."/>
            <person name="Eisen J.A."/>
            <person name="Garrity G."/>
            <person name="Hugenholtz P."/>
            <person name="Kyrpides N.C."/>
        </authorList>
    </citation>
    <scope>NUCLEOTIDE SEQUENCE [LARGE SCALE GENOMIC DNA]</scope>
    <source>
        <strain evidence="1 2">VKM Ac-2538</strain>
    </source>
</reference>
<name>A0ABY2BP52_9ACTN</name>
<organism evidence="1 2">
    <name type="scientific">Kribbella orskensis</name>
    <dbReference type="NCBI Taxonomy" id="2512216"/>
    <lineage>
        <taxon>Bacteria</taxon>
        <taxon>Bacillati</taxon>
        <taxon>Actinomycetota</taxon>
        <taxon>Actinomycetes</taxon>
        <taxon>Propionibacteriales</taxon>
        <taxon>Kribbellaceae</taxon>
        <taxon>Kribbella</taxon>
    </lineage>
</organism>
<gene>
    <name evidence="1" type="ORF">EV644_103108</name>
</gene>